<keyword evidence="1" id="KW-0805">Transcription regulation</keyword>
<dbReference type="Gene3D" id="1.10.10.60">
    <property type="entry name" value="Homeodomain-like"/>
    <property type="match status" value="1"/>
</dbReference>
<evidence type="ECO:0000313" key="5">
    <source>
        <dbReference type="EMBL" id="SMC61856.1"/>
    </source>
</evidence>
<dbReference type="EMBL" id="FWXV01000001">
    <property type="protein sequence ID" value="SMC61856.1"/>
    <property type="molecule type" value="Genomic_DNA"/>
</dbReference>
<reference evidence="5 6" key="1">
    <citation type="submission" date="2017-04" db="EMBL/GenBank/DDBJ databases">
        <authorList>
            <person name="Afonso C.L."/>
            <person name="Miller P.J."/>
            <person name="Scott M.A."/>
            <person name="Spackman E."/>
            <person name="Goraichik I."/>
            <person name="Dimitrov K.M."/>
            <person name="Suarez D.L."/>
            <person name="Swayne D.E."/>
        </authorList>
    </citation>
    <scope>NUCLEOTIDE SEQUENCE [LARGE SCALE GENOMIC DNA]</scope>
    <source>
        <strain evidence="5 6">DSM 43828</strain>
    </source>
</reference>
<sequence>MRTTTVLARRPGFGIDVVTCRDDHTGWSTPEPRAGFGFVLAWRGRFRFSSHGREVDVDRTVGYVTVPGAEERFSHPVGGDVCTSVAVAPELWRGSDGPALYVDARVDLAHRRLLAAVHSGDVDYAVVDELLRLLVIAGRSPVGDGSRERTMVAAARAAVLAEDPGGLLPLAGKLGVSPYRLSRAFPRELGVSVTQYRNRVRAAKALDRIAEGERDLAGLAADLGFADQAHLSRVLKAQVGRTPGALRALLQESSRPGQDPRRDSSA</sequence>
<name>A0A1W2AME0_KIBAR</name>
<keyword evidence="3" id="KW-0804">Transcription</keyword>
<organism evidence="5 6">
    <name type="scientific">Kibdelosporangium aridum</name>
    <dbReference type="NCBI Taxonomy" id="2030"/>
    <lineage>
        <taxon>Bacteria</taxon>
        <taxon>Bacillati</taxon>
        <taxon>Actinomycetota</taxon>
        <taxon>Actinomycetes</taxon>
        <taxon>Pseudonocardiales</taxon>
        <taxon>Pseudonocardiaceae</taxon>
        <taxon>Kibdelosporangium</taxon>
    </lineage>
</organism>
<dbReference type="InterPro" id="IPR050204">
    <property type="entry name" value="AraC_XylS_family_regulators"/>
</dbReference>
<feature type="domain" description="HTH araC/xylS-type" evidence="4">
    <location>
        <begin position="170"/>
        <end position="249"/>
    </location>
</feature>
<keyword evidence="6" id="KW-1185">Reference proteome</keyword>
<dbReference type="GO" id="GO:0003700">
    <property type="term" value="F:DNA-binding transcription factor activity"/>
    <property type="evidence" value="ECO:0007669"/>
    <property type="project" value="InterPro"/>
</dbReference>
<dbReference type="GO" id="GO:0043565">
    <property type="term" value="F:sequence-specific DNA binding"/>
    <property type="evidence" value="ECO:0007669"/>
    <property type="project" value="InterPro"/>
</dbReference>
<evidence type="ECO:0000256" key="3">
    <source>
        <dbReference type="ARBA" id="ARBA00023163"/>
    </source>
</evidence>
<protein>
    <submittedName>
        <fullName evidence="5">AraC-type DNA-binding protein</fullName>
    </submittedName>
</protein>
<dbReference type="InterPro" id="IPR009057">
    <property type="entry name" value="Homeodomain-like_sf"/>
</dbReference>
<dbReference type="PANTHER" id="PTHR46796">
    <property type="entry name" value="HTH-TYPE TRANSCRIPTIONAL ACTIVATOR RHAS-RELATED"/>
    <property type="match status" value="1"/>
</dbReference>
<gene>
    <name evidence="5" type="ORF">SAMN05661093_00956</name>
</gene>
<evidence type="ECO:0000313" key="6">
    <source>
        <dbReference type="Proteomes" id="UP000192674"/>
    </source>
</evidence>
<dbReference type="SUPFAM" id="SSF46689">
    <property type="entry name" value="Homeodomain-like"/>
    <property type="match status" value="1"/>
</dbReference>
<proteinExistence type="predicted"/>
<dbReference type="Proteomes" id="UP000192674">
    <property type="component" value="Unassembled WGS sequence"/>
</dbReference>
<dbReference type="InterPro" id="IPR018060">
    <property type="entry name" value="HTH_AraC"/>
</dbReference>
<dbReference type="RefSeq" id="WP_143446116.1">
    <property type="nucleotide sequence ID" value="NZ_FWXV01000001.1"/>
</dbReference>
<dbReference type="PROSITE" id="PS01124">
    <property type="entry name" value="HTH_ARAC_FAMILY_2"/>
    <property type="match status" value="1"/>
</dbReference>
<keyword evidence="2 5" id="KW-0238">DNA-binding</keyword>
<dbReference type="Pfam" id="PF12833">
    <property type="entry name" value="HTH_18"/>
    <property type="match status" value="1"/>
</dbReference>
<dbReference type="AlphaFoldDB" id="A0A1W2AME0"/>
<accession>A0A1W2AME0</accession>
<evidence type="ECO:0000256" key="2">
    <source>
        <dbReference type="ARBA" id="ARBA00023125"/>
    </source>
</evidence>
<dbReference type="OrthoDB" id="4549023at2"/>
<dbReference type="SMART" id="SM00342">
    <property type="entry name" value="HTH_ARAC"/>
    <property type="match status" value="1"/>
</dbReference>
<evidence type="ECO:0000256" key="1">
    <source>
        <dbReference type="ARBA" id="ARBA00023015"/>
    </source>
</evidence>
<evidence type="ECO:0000259" key="4">
    <source>
        <dbReference type="PROSITE" id="PS01124"/>
    </source>
</evidence>